<dbReference type="Pfam" id="PF09084">
    <property type="entry name" value="NMT1"/>
    <property type="match status" value="1"/>
</dbReference>
<comment type="subcellular location">
    <subcellularLocation>
        <location evidence="1">Periplasm</location>
    </subcellularLocation>
</comment>
<dbReference type="Gene3D" id="3.40.190.10">
    <property type="entry name" value="Periplasmic binding protein-like II"/>
    <property type="match status" value="2"/>
</dbReference>
<comment type="similarity">
    <text evidence="2">Belongs to the bacterial solute-binding protein SsuA/TauA family.</text>
</comment>
<dbReference type="PANTHER" id="PTHR30024">
    <property type="entry name" value="ALIPHATIC SULFONATES-BINDING PROTEIN-RELATED"/>
    <property type="match status" value="1"/>
</dbReference>
<keyword evidence="7" id="KW-1185">Reference proteome</keyword>
<name>A0ABV8LZJ9_9ACTN</name>
<dbReference type="SMART" id="SM00062">
    <property type="entry name" value="PBPb"/>
    <property type="match status" value="1"/>
</dbReference>
<dbReference type="Proteomes" id="UP001595816">
    <property type="component" value="Unassembled WGS sequence"/>
</dbReference>
<dbReference type="PANTHER" id="PTHR30024:SF47">
    <property type="entry name" value="TAURINE-BINDING PERIPLASMIC PROTEIN"/>
    <property type="match status" value="1"/>
</dbReference>
<protein>
    <submittedName>
        <fullName evidence="6">ABC transporter substrate-binding protein</fullName>
    </submittedName>
</protein>
<accession>A0ABV8LZJ9</accession>
<dbReference type="InterPro" id="IPR015168">
    <property type="entry name" value="SsuA/THI5"/>
</dbReference>
<sequence length="343" mass="35337">MRKSIALLALPALVLGLSACRGQSPAAQSGSGSTDKITIMVGGLDKVIYLPAKLTEQLGYFKDAGITVDLKSEPSGADAETMMLAGQVDGVVGFYDHTVHLQAKGKCVESVVQFADVPGEAEVVATSKAATLSSAKDFAGKKLGVTSPGSSTDMLTQALAVRNGVQKSQYTTVKAGAGATFIAAIDNGGIDAGMTTDPTIAKLVSTGKGKVIIDLRTEEGTKAALGGLYPGASLYMPCDYVAAHKEAIQKLATAFVKTLAFINTHTAAEIAAKMPADYAGSDVKLYEQSINDSKGMFTADGVMPADGPQTVLDVLKESNPDVQKAGSIDLSKTFTTDFVKAAG</sequence>
<dbReference type="RefSeq" id="WP_253763189.1">
    <property type="nucleotide sequence ID" value="NZ_JAMZDZ010000001.1"/>
</dbReference>
<comment type="caution">
    <text evidence="6">The sequence shown here is derived from an EMBL/GenBank/DDBJ whole genome shotgun (WGS) entry which is preliminary data.</text>
</comment>
<dbReference type="EMBL" id="JBHSAY010000025">
    <property type="protein sequence ID" value="MFC4135773.1"/>
    <property type="molecule type" value="Genomic_DNA"/>
</dbReference>
<gene>
    <name evidence="6" type="ORF">ACFOZ4_34620</name>
</gene>
<feature type="signal peptide" evidence="4">
    <location>
        <begin position="1"/>
        <end position="26"/>
    </location>
</feature>
<evidence type="ECO:0000256" key="1">
    <source>
        <dbReference type="ARBA" id="ARBA00004418"/>
    </source>
</evidence>
<evidence type="ECO:0000256" key="3">
    <source>
        <dbReference type="ARBA" id="ARBA00022729"/>
    </source>
</evidence>
<dbReference type="SUPFAM" id="SSF53850">
    <property type="entry name" value="Periplasmic binding protein-like II"/>
    <property type="match status" value="1"/>
</dbReference>
<feature type="domain" description="Solute-binding protein family 3/N-terminal" evidence="5">
    <location>
        <begin position="36"/>
        <end position="273"/>
    </location>
</feature>
<evidence type="ECO:0000313" key="6">
    <source>
        <dbReference type="EMBL" id="MFC4135773.1"/>
    </source>
</evidence>
<evidence type="ECO:0000256" key="2">
    <source>
        <dbReference type="ARBA" id="ARBA00010742"/>
    </source>
</evidence>
<keyword evidence="3 4" id="KW-0732">Signal</keyword>
<evidence type="ECO:0000259" key="5">
    <source>
        <dbReference type="SMART" id="SM00062"/>
    </source>
</evidence>
<organism evidence="6 7">
    <name type="scientific">Hamadaea flava</name>
    <dbReference type="NCBI Taxonomy" id="1742688"/>
    <lineage>
        <taxon>Bacteria</taxon>
        <taxon>Bacillati</taxon>
        <taxon>Actinomycetota</taxon>
        <taxon>Actinomycetes</taxon>
        <taxon>Micromonosporales</taxon>
        <taxon>Micromonosporaceae</taxon>
        <taxon>Hamadaea</taxon>
    </lineage>
</organism>
<proteinExistence type="inferred from homology"/>
<dbReference type="PROSITE" id="PS51257">
    <property type="entry name" value="PROKAR_LIPOPROTEIN"/>
    <property type="match status" value="1"/>
</dbReference>
<evidence type="ECO:0000313" key="7">
    <source>
        <dbReference type="Proteomes" id="UP001595816"/>
    </source>
</evidence>
<dbReference type="InterPro" id="IPR001638">
    <property type="entry name" value="Solute-binding_3/MltF_N"/>
</dbReference>
<feature type="chain" id="PRO_5046634563" evidence="4">
    <location>
        <begin position="27"/>
        <end position="343"/>
    </location>
</feature>
<reference evidence="7" key="1">
    <citation type="journal article" date="2019" name="Int. J. Syst. Evol. Microbiol.">
        <title>The Global Catalogue of Microorganisms (GCM) 10K type strain sequencing project: providing services to taxonomists for standard genome sequencing and annotation.</title>
        <authorList>
            <consortium name="The Broad Institute Genomics Platform"/>
            <consortium name="The Broad Institute Genome Sequencing Center for Infectious Disease"/>
            <person name="Wu L."/>
            <person name="Ma J."/>
        </authorList>
    </citation>
    <scope>NUCLEOTIDE SEQUENCE [LARGE SCALE GENOMIC DNA]</scope>
    <source>
        <strain evidence="7">CGMCC 4.7289</strain>
    </source>
</reference>
<evidence type="ECO:0000256" key="4">
    <source>
        <dbReference type="SAM" id="SignalP"/>
    </source>
</evidence>